<feature type="chain" id="PRO_5047368844" evidence="1">
    <location>
        <begin position="26"/>
        <end position="329"/>
    </location>
</feature>
<organism evidence="3 4">
    <name type="scientific">Kibdelosporangium banguiense</name>
    <dbReference type="NCBI Taxonomy" id="1365924"/>
    <lineage>
        <taxon>Bacteria</taxon>
        <taxon>Bacillati</taxon>
        <taxon>Actinomycetota</taxon>
        <taxon>Actinomycetes</taxon>
        <taxon>Pseudonocardiales</taxon>
        <taxon>Pseudonocardiaceae</taxon>
        <taxon>Kibdelosporangium</taxon>
    </lineage>
</organism>
<dbReference type="InterPro" id="IPR013830">
    <property type="entry name" value="SGNH_hydro"/>
</dbReference>
<accession>A0ABS4TAZ9</accession>
<dbReference type="CDD" id="cd01823">
    <property type="entry name" value="SEST_like"/>
    <property type="match status" value="1"/>
</dbReference>
<dbReference type="Proteomes" id="UP001519332">
    <property type="component" value="Unassembled WGS sequence"/>
</dbReference>
<feature type="signal peptide" evidence="1">
    <location>
        <begin position="1"/>
        <end position="25"/>
    </location>
</feature>
<keyword evidence="1" id="KW-0732">Signal</keyword>
<evidence type="ECO:0000259" key="2">
    <source>
        <dbReference type="Pfam" id="PF13472"/>
    </source>
</evidence>
<dbReference type="Pfam" id="PF13472">
    <property type="entry name" value="Lipase_GDSL_2"/>
    <property type="match status" value="1"/>
</dbReference>
<dbReference type="InterPro" id="IPR037460">
    <property type="entry name" value="SEST-like"/>
</dbReference>
<dbReference type="SUPFAM" id="SSF52266">
    <property type="entry name" value="SGNH hydrolase"/>
    <property type="match status" value="1"/>
</dbReference>
<dbReference type="EMBL" id="JAGINW010000001">
    <property type="protein sequence ID" value="MBP2321026.1"/>
    <property type="molecule type" value="Genomic_DNA"/>
</dbReference>
<evidence type="ECO:0000313" key="4">
    <source>
        <dbReference type="Proteomes" id="UP001519332"/>
    </source>
</evidence>
<keyword evidence="4" id="KW-1185">Reference proteome</keyword>
<protein>
    <submittedName>
        <fullName evidence="3">Lysophospholipase L1-like esterase</fullName>
    </submittedName>
</protein>
<feature type="domain" description="SGNH hydrolase-type esterase" evidence="2">
    <location>
        <begin position="38"/>
        <end position="281"/>
    </location>
</feature>
<dbReference type="InterPro" id="IPR036514">
    <property type="entry name" value="SGNH_hydro_sf"/>
</dbReference>
<name>A0ABS4TAZ9_9PSEU</name>
<proteinExistence type="predicted"/>
<dbReference type="PANTHER" id="PTHR37981:SF1">
    <property type="entry name" value="SGNH HYDROLASE-TYPE ESTERASE DOMAIN-CONTAINING PROTEIN"/>
    <property type="match status" value="1"/>
</dbReference>
<comment type="caution">
    <text evidence="3">The sequence shown here is derived from an EMBL/GenBank/DDBJ whole genome shotgun (WGS) entry which is preliminary data.</text>
</comment>
<evidence type="ECO:0000256" key="1">
    <source>
        <dbReference type="SAM" id="SignalP"/>
    </source>
</evidence>
<gene>
    <name evidence="3" type="ORF">JOF56_001411</name>
</gene>
<reference evidence="3 4" key="1">
    <citation type="submission" date="2021-03" db="EMBL/GenBank/DDBJ databases">
        <title>Sequencing the genomes of 1000 actinobacteria strains.</title>
        <authorList>
            <person name="Klenk H.-P."/>
        </authorList>
    </citation>
    <scope>NUCLEOTIDE SEQUENCE [LARGE SCALE GENOMIC DNA]</scope>
    <source>
        <strain evidence="3 4">DSM 46670</strain>
    </source>
</reference>
<sequence length="329" mass="35034">MTVNTLRVIMAALLGLLLVSPTASAASQYERQYERYVALGDSYTSGPGIPWPRLDRLACYTSTNNYPAWLADNLGLPSYTDGSCGGADTTNMLQPQTPPLPFGTHPPQFSFLRADTDLVTIGIGGNDFGVFGTLTSRCPELRSSDPTGSPCRNEFTVNGVDTMQQKVAMTGDRVRAVLSGVHERSPDAKVVLVGYPRIVPPTGTCPNVLPIADGDLRWLDEVEQALNNALETAANADGRTTFVDMYPASLGHDACAGQSAWIQGKDNNLLAAIKYHPFKAGMVGVANEISKTLGARATAGKREMPRSIAKSVIGDKSTVTRLTKAGAGR</sequence>
<evidence type="ECO:0000313" key="3">
    <source>
        <dbReference type="EMBL" id="MBP2321026.1"/>
    </source>
</evidence>
<dbReference type="PANTHER" id="PTHR37981">
    <property type="entry name" value="LIPASE 2"/>
    <property type="match status" value="1"/>
</dbReference>
<dbReference type="Gene3D" id="3.40.50.1110">
    <property type="entry name" value="SGNH hydrolase"/>
    <property type="match status" value="1"/>
</dbReference>